<protein>
    <submittedName>
        <fullName evidence="2">Uncharacterized protein</fullName>
    </submittedName>
</protein>
<reference evidence="2 3" key="1">
    <citation type="journal article" date="2013" name="PLoS ONE">
        <title>Predicting the Proteins of Angomonas deanei, Strigomonas culicis and Their Respective Endosymbionts Reveals New Aspects of the Trypanosomatidae Family.</title>
        <authorList>
            <person name="Motta M.C."/>
            <person name="Martins A.C."/>
            <person name="de Souza S.S."/>
            <person name="Catta-Preta C.M."/>
            <person name="Silva R."/>
            <person name="Klein C.C."/>
            <person name="de Almeida L.G."/>
            <person name="de Lima Cunha O."/>
            <person name="Ciapina L.P."/>
            <person name="Brocchi M."/>
            <person name="Colabardini A.C."/>
            <person name="de Araujo Lima B."/>
            <person name="Machado C.R."/>
            <person name="de Almeida Soares C.M."/>
            <person name="Probst C.M."/>
            <person name="de Menezes C.B."/>
            <person name="Thompson C.E."/>
            <person name="Bartholomeu D.C."/>
            <person name="Gradia D.F."/>
            <person name="Pavoni D.P."/>
            <person name="Grisard E.C."/>
            <person name="Fantinatti-Garboggini F."/>
            <person name="Marchini F.K."/>
            <person name="Rodrigues-Luiz G.F."/>
            <person name="Wagner G."/>
            <person name="Goldman G.H."/>
            <person name="Fietto J.L."/>
            <person name="Elias M.C."/>
            <person name="Goldman M.H."/>
            <person name="Sagot M.F."/>
            <person name="Pereira M."/>
            <person name="Stoco P.H."/>
            <person name="de Mendonca-Neto R.P."/>
            <person name="Teixeira S.M."/>
            <person name="Maciel T.E."/>
            <person name="de Oliveira Mendes T.A."/>
            <person name="Urmenyi T.P."/>
            <person name="de Souza W."/>
            <person name="Schenkman S."/>
            <person name="de Vasconcelos A.T."/>
        </authorList>
    </citation>
    <scope>NUCLEOTIDE SEQUENCE [LARGE SCALE GENOMIC DNA]</scope>
</reference>
<comment type="caution">
    <text evidence="2">The sequence shown here is derived from an EMBL/GenBank/DDBJ whole genome shotgun (WGS) entry which is preliminary data.</text>
</comment>
<proteinExistence type="predicted"/>
<feature type="coiled-coil region" evidence="1">
    <location>
        <begin position="100"/>
        <end position="127"/>
    </location>
</feature>
<dbReference type="EMBL" id="ATMH01005777">
    <property type="protein sequence ID" value="EPY27386.1"/>
    <property type="molecule type" value="Genomic_DNA"/>
</dbReference>
<evidence type="ECO:0000256" key="1">
    <source>
        <dbReference type="SAM" id="Coils"/>
    </source>
</evidence>
<sequence>MRATAAERERELEVAISLREKEIQELEERKAALKSQLVVATPALREDPLLASFPILDYCGKRAKKSLLTVPLEQVGNVLSQFDIAARAIALKNKEDGVQLSALRRQLGEQEKRHNQYSEKKQRIADEAGIDIKFITPKSHGGDFALQDYCSEATIEELDTRKKVVLKETHAAKTIAAKKCNAIAELSQLVQDRKGLIDQIDELYNEIRVVDRDIAIEEEAIAHLTEDNKDADLWLADKNAPPEATSRALIEQDVIDLKLQKEETINEQRIPQERVVKAQDYRLAQLTKRLECVDRALKHNRLSRDVNRIVSSNWSEHTIEVPESREELYEIELIIPAQEKIHPGIYNLLLTEKEKTARNVSVLNISAKEKEEVIAALSCKLEALSRECNLAIQQLDELASGSAFAEESQRTEALQWVREQRSYYNDLYVERQKLRCIARRK</sequence>
<organism evidence="2 3">
    <name type="scientific">Strigomonas culicis</name>
    <dbReference type="NCBI Taxonomy" id="28005"/>
    <lineage>
        <taxon>Eukaryota</taxon>
        <taxon>Discoba</taxon>
        <taxon>Euglenozoa</taxon>
        <taxon>Kinetoplastea</taxon>
        <taxon>Metakinetoplastina</taxon>
        <taxon>Trypanosomatida</taxon>
        <taxon>Trypanosomatidae</taxon>
        <taxon>Strigomonadinae</taxon>
        <taxon>Strigomonas</taxon>
    </lineage>
</organism>
<feature type="coiled-coil region" evidence="1">
    <location>
        <begin position="9"/>
        <end position="36"/>
    </location>
</feature>
<dbReference type="Proteomes" id="UP000015354">
    <property type="component" value="Unassembled WGS sequence"/>
</dbReference>
<feature type="coiled-coil region" evidence="1">
    <location>
        <begin position="367"/>
        <end position="394"/>
    </location>
</feature>
<evidence type="ECO:0000313" key="2">
    <source>
        <dbReference type="EMBL" id="EPY27386.1"/>
    </source>
</evidence>
<dbReference type="AlphaFoldDB" id="S9VJX2"/>
<keyword evidence="3" id="KW-1185">Reference proteome</keyword>
<evidence type="ECO:0000313" key="3">
    <source>
        <dbReference type="Proteomes" id="UP000015354"/>
    </source>
</evidence>
<dbReference type="OrthoDB" id="277019at2759"/>
<accession>S9VJX2</accession>
<gene>
    <name evidence="2" type="ORF">STCU_05777</name>
</gene>
<name>S9VJX2_9TRYP</name>
<keyword evidence="1" id="KW-0175">Coiled coil</keyword>